<reference evidence="1" key="1">
    <citation type="submission" date="2020-04" db="EMBL/GenBank/DDBJ databases">
        <authorList>
            <person name="Alioto T."/>
            <person name="Alioto T."/>
            <person name="Gomez Garrido J."/>
        </authorList>
    </citation>
    <scope>NUCLEOTIDE SEQUENCE</scope>
    <source>
        <strain evidence="1">A484AB</strain>
    </source>
</reference>
<dbReference type="OrthoDB" id="5979200at2759"/>
<evidence type="ECO:0000313" key="2">
    <source>
        <dbReference type="Proteomes" id="UP001152795"/>
    </source>
</evidence>
<gene>
    <name evidence="1" type="ORF">PACLA_8A081079</name>
</gene>
<proteinExistence type="predicted"/>
<dbReference type="Proteomes" id="UP001152795">
    <property type="component" value="Unassembled WGS sequence"/>
</dbReference>
<name>A0A7D9HJ35_PARCT</name>
<keyword evidence="2" id="KW-1185">Reference proteome</keyword>
<comment type="caution">
    <text evidence="1">The sequence shown here is derived from an EMBL/GenBank/DDBJ whole genome shotgun (WGS) entry which is preliminary data.</text>
</comment>
<protein>
    <submittedName>
        <fullName evidence="1">Uncharacterized protein</fullName>
    </submittedName>
</protein>
<sequence length="426" mass="48152">MCSGNRVPFVALDIATIFNHYGRYHRHDANFFATCSVRGCGASYRKLEGFRSHIRRHHKDVVIPGDFAGGIVDREALRDENLIQGINEPQDAPEMDFQKRNALFLLKMKEVHQLTEIATTTLLSDTTSLVQSFVERVEDKVKDCLENAGIVFEDIPGMKDIFSPDNEMTNPFTGLKTKTEQKQYFQDHFGLVEPERYVLGNYHVHIRSGTKRKMVAKPDEMALVPLLKSLEAMLNDPSVINEIEHPHINKTNNGRIYDYCDGEACKSHPLFSRNPSALQIIVYFDEVECVNPLGSKTKKHKIGVFYYTLANIQPKYRSQLKSIQLLAIVKRSVINKYGINAILEPIMEDIIELEKETGYEFTISGKKRTFRGTIAFVSSDNLGSQELGGFKVGPGANLRCRECMGCAEDIKLMVEPTTVFSKSFPG</sequence>
<dbReference type="EMBL" id="CACRXK020000922">
    <property type="protein sequence ID" value="CAB3985785.1"/>
    <property type="molecule type" value="Genomic_DNA"/>
</dbReference>
<accession>A0A7D9HJ35</accession>
<organism evidence="1 2">
    <name type="scientific">Paramuricea clavata</name>
    <name type="common">Red gorgonian</name>
    <name type="synonym">Violescent sea-whip</name>
    <dbReference type="NCBI Taxonomy" id="317549"/>
    <lineage>
        <taxon>Eukaryota</taxon>
        <taxon>Metazoa</taxon>
        <taxon>Cnidaria</taxon>
        <taxon>Anthozoa</taxon>
        <taxon>Octocorallia</taxon>
        <taxon>Malacalcyonacea</taxon>
        <taxon>Plexauridae</taxon>
        <taxon>Paramuricea</taxon>
    </lineage>
</organism>
<evidence type="ECO:0000313" key="1">
    <source>
        <dbReference type="EMBL" id="CAB3985785.1"/>
    </source>
</evidence>
<dbReference type="AlphaFoldDB" id="A0A7D9HJ35"/>